<dbReference type="Proteomes" id="UP000751190">
    <property type="component" value="Unassembled WGS sequence"/>
</dbReference>
<keyword evidence="2" id="KW-1185">Reference proteome</keyword>
<name>A0A8J6CE87_DIALT</name>
<sequence length="127" mass="12678">MEALARKAAAAAAVAGAGLKDEWAKREPTLRADILSHAGVLQPKLQAAYAQMDGQAKAIMDNPAGQLIAENPTVVTGVILPALVAADLPGASLLSKAVKVVGIAEMAAPLAALIGAGGELARPAAPR</sequence>
<proteinExistence type="predicted"/>
<evidence type="ECO:0000313" key="2">
    <source>
        <dbReference type="Proteomes" id="UP000751190"/>
    </source>
</evidence>
<gene>
    <name evidence="1" type="ORF">KFE25_003366</name>
</gene>
<reference evidence="1" key="1">
    <citation type="submission" date="2021-05" db="EMBL/GenBank/DDBJ databases">
        <title>The genome of the haptophyte Pavlova lutheri (Diacronema luteri, Pavlovales) - a model for lipid biosynthesis in eukaryotic algae.</title>
        <authorList>
            <person name="Hulatt C.J."/>
            <person name="Posewitz M.C."/>
        </authorList>
    </citation>
    <scope>NUCLEOTIDE SEQUENCE</scope>
    <source>
        <strain evidence="1">NIVA-4/92</strain>
    </source>
</reference>
<organism evidence="1 2">
    <name type="scientific">Diacronema lutheri</name>
    <name type="common">Unicellular marine alga</name>
    <name type="synonym">Monochrysis lutheri</name>
    <dbReference type="NCBI Taxonomy" id="2081491"/>
    <lineage>
        <taxon>Eukaryota</taxon>
        <taxon>Haptista</taxon>
        <taxon>Haptophyta</taxon>
        <taxon>Pavlovophyceae</taxon>
        <taxon>Pavlovales</taxon>
        <taxon>Pavlovaceae</taxon>
        <taxon>Diacronema</taxon>
    </lineage>
</organism>
<comment type="caution">
    <text evidence="1">The sequence shown here is derived from an EMBL/GenBank/DDBJ whole genome shotgun (WGS) entry which is preliminary data.</text>
</comment>
<evidence type="ECO:0000313" key="1">
    <source>
        <dbReference type="EMBL" id="KAG8464303.1"/>
    </source>
</evidence>
<dbReference type="EMBL" id="JAGTXO010000013">
    <property type="protein sequence ID" value="KAG8464303.1"/>
    <property type="molecule type" value="Genomic_DNA"/>
</dbReference>
<protein>
    <submittedName>
        <fullName evidence="1">Uncharacterized protein</fullName>
    </submittedName>
</protein>
<dbReference type="AlphaFoldDB" id="A0A8J6CE87"/>
<accession>A0A8J6CE87</accession>